<proteinExistence type="predicted"/>
<comment type="caution">
    <text evidence="2">The sequence shown here is derived from an EMBL/GenBank/DDBJ whole genome shotgun (WGS) entry which is preliminary data.</text>
</comment>
<organism evidence="2 3">
    <name type="scientific">Roseomonas alba</name>
    <dbReference type="NCBI Taxonomy" id="2846776"/>
    <lineage>
        <taxon>Bacteria</taxon>
        <taxon>Pseudomonadati</taxon>
        <taxon>Pseudomonadota</taxon>
        <taxon>Alphaproteobacteria</taxon>
        <taxon>Acetobacterales</taxon>
        <taxon>Roseomonadaceae</taxon>
        <taxon>Roseomonas</taxon>
    </lineage>
</organism>
<dbReference type="InterPro" id="IPR042099">
    <property type="entry name" value="ANL_N_sf"/>
</dbReference>
<evidence type="ECO:0000313" key="3">
    <source>
        <dbReference type="Proteomes" id="UP001196565"/>
    </source>
</evidence>
<feature type="domain" description="AMP-dependent synthetase/ligase" evidence="1">
    <location>
        <begin position="123"/>
        <end position="275"/>
    </location>
</feature>
<dbReference type="Gene3D" id="3.40.50.12780">
    <property type="entry name" value="N-terminal domain of ligase-like"/>
    <property type="match status" value="1"/>
</dbReference>
<dbReference type="RefSeq" id="WP_219765077.1">
    <property type="nucleotide sequence ID" value="NZ_JAHYBZ010000008.1"/>
</dbReference>
<dbReference type="PANTHER" id="PTHR43845:SF1">
    <property type="entry name" value="BLR5969 PROTEIN"/>
    <property type="match status" value="1"/>
</dbReference>
<dbReference type="Proteomes" id="UP001196565">
    <property type="component" value="Unassembled WGS sequence"/>
</dbReference>
<name>A0ABS7ADW9_9PROT</name>
<protein>
    <submittedName>
        <fullName evidence="2">AMP-binding protein</fullName>
    </submittedName>
</protein>
<dbReference type="Gene3D" id="3.30.300.30">
    <property type="match status" value="1"/>
</dbReference>
<dbReference type="EMBL" id="JAHYBZ010000008">
    <property type="protein sequence ID" value="MBW6400503.1"/>
    <property type="molecule type" value="Genomic_DNA"/>
</dbReference>
<gene>
    <name evidence="2" type="ORF">KPL78_21770</name>
</gene>
<evidence type="ECO:0000259" key="1">
    <source>
        <dbReference type="Pfam" id="PF00501"/>
    </source>
</evidence>
<dbReference type="PANTHER" id="PTHR43845">
    <property type="entry name" value="BLR5969 PROTEIN"/>
    <property type="match status" value="1"/>
</dbReference>
<dbReference type="InterPro" id="IPR000873">
    <property type="entry name" value="AMP-dep_synth/lig_dom"/>
</dbReference>
<sequence>MIGEHFDPRETRSADARAAELAARLPAVIAAAARAPAGATRLAGIDPALVTDRAALARIPVLRKSDLPAAQKADPPFGGHVATAPGSFARLFTSPGPIFEGEARAVDPWHMARAFFAAGFRAGDIALNTFSYHLTPGGWMMDLGLQALGCAVVPAGPGNSETQIELIGAFRPVGYVGTPDFLKILLDGAAAAGRDASSIRRALVSGAAFPPSLQAEFAARGIDAFQMYGTADLGCVAYETPAREGLTVAEEVIVEIVRPGTGDPVPEGEIGEVVVTVLDEDHPLLRLALGDLSAVMPGASPCGRTNTRIVGWRGRADQTAKVKGMFVRPEQVAEIAKRHPELGRLRLVVTRVGEQDAMTLRAEAASQDIADALAASLLAVTRLRGAVEVVPPGSLPKDGKVIADERPIG</sequence>
<reference evidence="2 3" key="1">
    <citation type="submission" date="2021-07" db="EMBL/GenBank/DDBJ databases">
        <authorList>
            <person name="So Y."/>
        </authorList>
    </citation>
    <scope>NUCLEOTIDE SEQUENCE [LARGE SCALE GENOMIC DNA]</scope>
    <source>
        <strain evidence="2 3">HJA6</strain>
    </source>
</reference>
<accession>A0ABS7ADW9</accession>
<evidence type="ECO:0000313" key="2">
    <source>
        <dbReference type="EMBL" id="MBW6400503.1"/>
    </source>
</evidence>
<dbReference type="SUPFAM" id="SSF56801">
    <property type="entry name" value="Acetyl-CoA synthetase-like"/>
    <property type="match status" value="1"/>
</dbReference>
<dbReference type="InterPro" id="IPR045851">
    <property type="entry name" value="AMP-bd_C_sf"/>
</dbReference>
<dbReference type="Pfam" id="PF00501">
    <property type="entry name" value="AMP-binding"/>
    <property type="match status" value="1"/>
</dbReference>
<keyword evidence="3" id="KW-1185">Reference proteome</keyword>